<feature type="transmembrane region" description="Helical" evidence="6">
    <location>
        <begin position="6"/>
        <end position="24"/>
    </location>
</feature>
<evidence type="ECO:0000256" key="3">
    <source>
        <dbReference type="ARBA" id="ARBA00022692"/>
    </source>
</evidence>
<dbReference type="PATRIC" id="fig|1637645.4.peg.4773"/>
<evidence type="ECO:0000313" key="8">
    <source>
        <dbReference type="EMBL" id="KMW70049.1"/>
    </source>
</evidence>
<evidence type="ECO:0000256" key="1">
    <source>
        <dbReference type="ARBA" id="ARBA00004141"/>
    </source>
</evidence>
<feature type="transmembrane region" description="Helical" evidence="6">
    <location>
        <begin position="103"/>
        <end position="123"/>
    </location>
</feature>
<dbReference type="PIRSF" id="PIRSF005859">
    <property type="entry name" value="PBR"/>
    <property type="match status" value="1"/>
</dbReference>
<reference evidence="7 9" key="1">
    <citation type="submission" date="2015-06" db="EMBL/GenBank/DDBJ databases">
        <title>Draft genome assembly of filamentous brackish cyanobacterium Limnoraphis robusta strain CS-951.</title>
        <authorList>
            <person name="Willis A."/>
            <person name="Parks M."/>
            <person name="Burford M.A."/>
        </authorList>
    </citation>
    <scope>NUCLEOTIDE SEQUENCE [LARGE SCALE GENOMIC DNA]</scope>
    <source>
        <strain evidence="7 9">CS-951</strain>
    </source>
</reference>
<feature type="transmembrane region" description="Helical" evidence="6">
    <location>
        <begin position="129"/>
        <end position="148"/>
    </location>
</feature>
<dbReference type="EMBL" id="LATL02000241">
    <property type="protein sequence ID" value="KKD36241.1"/>
    <property type="molecule type" value="Genomic_DNA"/>
</dbReference>
<evidence type="ECO:0000256" key="2">
    <source>
        <dbReference type="ARBA" id="ARBA00007524"/>
    </source>
</evidence>
<dbReference type="CDD" id="cd15904">
    <property type="entry name" value="TSPO_MBR"/>
    <property type="match status" value="1"/>
</dbReference>
<dbReference type="EMBL" id="LATL02000282">
    <property type="protein sequence ID" value="KMW70049.1"/>
    <property type="molecule type" value="Genomic_DNA"/>
</dbReference>
<dbReference type="InterPro" id="IPR004307">
    <property type="entry name" value="TspO_MBR"/>
</dbReference>
<dbReference type="AlphaFoldDB" id="A0A0F5YBF2"/>
<dbReference type="Gene3D" id="1.20.1260.100">
    <property type="entry name" value="TspO/MBR protein"/>
    <property type="match status" value="1"/>
</dbReference>
<evidence type="ECO:0000256" key="4">
    <source>
        <dbReference type="ARBA" id="ARBA00022989"/>
    </source>
</evidence>
<dbReference type="Proteomes" id="UP000033607">
    <property type="component" value="Unassembled WGS sequence"/>
</dbReference>
<organism evidence="7 9">
    <name type="scientific">Limnoraphis robusta CS-951</name>
    <dbReference type="NCBI Taxonomy" id="1637645"/>
    <lineage>
        <taxon>Bacteria</taxon>
        <taxon>Bacillati</taxon>
        <taxon>Cyanobacteriota</taxon>
        <taxon>Cyanophyceae</taxon>
        <taxon>Oscillatoriophycideae</taxon>
        <taxon>Oscillatoriales</taxon>
        <taxon>Sirenicapillariaceae</taxon>
        <taxon>Limnoraphis</taxon>
    </lineage>
</organism>
<comment type="caution">
    <text evidence="7">The sequence shown here is derived from an EMBL/GenBank/DDBJ whole genome shotgun (WGS) entry which is preliminary data.</text>
</comment>
<dbReference type="PANTHER" id="PTHR10057">
    <property type="entry name" value="PERIPHERAL-TYPE BENZODIAZEPINE RECEPTOR"/>
    <property type="match status" value="1"/>
</dbReference>
<evidence type="ECO:0000313" key="7">
    <source>
        <dbReference type="EMBL" id="KKD36241.1"/>
    </source>
</evidence>
<proteinExistence type="inferred from homology"/>
<dbReference type="InterPro" id="IPR038330">
    <property type="entry name" value="TspO/MBR-related_sf"/>
</dbReference>
<evidence type="ECO:0000256" key="5">
    <source>
        <dbReference type="ARBA" id="ARBA00023136"/>
    </source>
</evidence>
<evidence type="ECO:0000256" key="6">
    <source>
        <dbReference type="SAM" id="Phobius"/>
    </source>
</evidence>
<feature type="transmembrane region" description="Helical" evidence="6">
    <location>
        <begin position="71"/>
        <end position="91"/>
    </location>
</feature>
<comment type="similarity">
    <text evidence="2">Belongs to the TspO/BZRP family.</text>
</comment>
<dbReference type="RefSeq" id="WP_046280517.1">
    <property type="nucleotide sequence ID" value="NZ_LATL02000241.1"/>
</dbReference>
<keyword evidence="5 6" id="KW-0472">Membrane</keyword>
<name>A0A0F5YBF2_9CYAN</name>
<feature type="transmembrane region" description="Helical" evidence="6">
    <location>
        <begin position="45"/>
        <end position="65"/>
    </location>
</feature>
<dbReference type="GO" id="GO:0033013">
    <property type="term" value="P:tetrapyrrole metabolic process"/>
    <property type="evidence" value="ECO:0007669"/>
    <property type="project" value="UniProtKB-ARBA"/>
</dbReference>
<keyword evidence="3 6" id="KW-0812">Transmembrane</keyword>
<dbReference type="PANTHER" id="PTHR10057:SF0">
    <property type="entry name" value="TRANSLOCATOR PROTEIN"/>
    <property type="match status" value="1"/>
</dbReference>
<dbReference type="Pfam" id="PF03073">
    <property type="entry name" value="TspO_MBR"/>
    <property type="match status" value="1"/>
</dbReference>
<protein>
    <submittedName>
        <fullName evidence="7">TspO/MBR-like protein</fullName>
    </submittedName>
</protein>
<gene>
    <name evidence="7" type="ORF">WN50_20870</name>
    <name evidence="8" type="ORF">WN50_38325</name>
</gene>
<evidence type="ECO:0000313" key="9">
    <source>
        <dbReference type="Proteomes" id="UP000033607"/>
    </source>
</evidence>
<keyword evidence="4 6" id="KW-1133">Transmembrane helix</keyword>
<comment type="subcellular location">
    <subcellularLocation>
        <location evidence="1">Membrane</location>
        <topology evidence="1">Multi-pass membrane protein</topology>
    </subcellularLocation>
</comment>
<accession>A0A0F5YBF2</accession>
<dbReference type="GO" id="GO:0016020">
    <property type="term" value="C:membrane"/>
    <property type="evidence" value="ECO:0007669"/>
    <property type="project" value="UniProtKB-SubCell"/>
</dbReference>
<dbReference type="OrthoDB" id="529996at2"/>
<sequence>MIKSWMVIAGVAFAVALGGNLFLQSDDLRWFQRLRRPSWLVFERLIPLIWTIVFIGLGWSAVIVWEQEPGTIITWLLMGLYLLVEVVTMAYTPVMCKTRSLQVGTIIGGTGAILCVMLAISILPISQAATLLLLPYILWSPIGTFVTWRMAHLNPADA</sequence>